<dbReference type="EMBL" id="BEXB01000078">
    <property type="protein sequence ID" value="GAY79016.1"/>
    <property type="molecule type" value="Genomic_DNA"/>
</dbReference>
<comment type="caution">
    <text evidence="2">The sequence shown here is derived from an EMBL/GenBank/DDBJ whole genome shotgun (WGS) entry which is preliminary data.</text>
</comment>
<evidence type="ECO:0000256" key="1">
    <source>
        <dbReference type="SAM" id="Phobius"/>
    </source>
</evidence>
<dbReference type="Proteomes" id="UP000319716">
    <property type="component" value="Unassembled WGS sequence"/>
</dbReference>
<sequence>MLTSVEHHPGRKIDHLIVFVLTALIVSLRSAFSILYS</sequence>
<proteinExistence type="predicted"/>
<gene>
    <name evidence="2" type="ORF">NBRC111894_4570</name>
</gene>
<dbReference type="AlphaFoldDB" id="A0A4Y1ZII5"/>
<evidence type="ECO:0000313" key="3">
    <source>
        <dbReference type="Proteomes" id="UP000319716"/>
    </source>
</evidence>
<feature type="transmembrane region" description="Helical" evidence="1">
    <location>
        <begin position="16"/>
        <end position="36"/>
    </location>
</feature>
<reference evidence="2 3" key="1">
    <citation type="submission" date="2017-11" db="EMBL/GenBank/DDBJ databases">
        <title>Draft Genome Sequence of Sporolactobacillus inulinus NBRC 111894 Isolated from Koso, a Japanese Sugar-Vegetable Fermented Beverage.</title>
        <authorList>
            <person name="Chiou T.Y."/>
            <person name="Oshima K."/>
            <person name="Suda W."/>
            <person name="Hattori M."/>
            <person name="Takahashi T."/>
        </authorList>
    </citation>
    <scope>NUCLEOTIDE SEQUENCE [LARGE SCALE GENOMIC DNA]</scope>
    <source>
        <strain evidence="2 3">NBRC111894</strain>
    </source>
</reference>
<organism evidence="2 3">
    <name type="scientific">Sporolactobacillus inulinus</name>
    <dbReference type="NCBI Taxonomy" id="2078"/>
    <lineage>
        <taxon>Bacteria</taxon>
        <taxon>Bacillati</taxon>
        <taxon>Bacillota</taxon>
        <taxon>Bacilli</taxon>
        <taxon>Bacillales</taxon>
        <taxon>Sporolactobacillaceae</taxon>
        <taxon>Sporolactobacillus</taxon>
    </lineage>
</organism>
<keyword evidence="1" id="KW-0812">Transmembrane</keyword>
<name>A0A4Y1ZII5_9BACL</name>
<keyword evidence="1" id="KW-0472">Membrane</keyword>
<protein>
    <submittedName>
        <fullName evidence="2">Uncharacterized protein</fullName>
    </submittedName>
</protein>
<keyword evidence="1" id="KW-1133">Transmembrane helix</keyword>
<accession>A0A4Y1ZII5</accession>
<evidence type="ECO:0000313" key="2">
    <source>
        <dbReference type="EMBL" id="GAY79016.1"/>
    </source>
</evidence>